<dbReference type="Pfam" id="PF01359">
    <property type="entry name" value="Transposase_1"/>
    <property type="match status" value="1"/>
</dbReference>
<reference evidence="2" key="2">
    <citation type="submission" date="2025-08" db="UniProtKB">
        <authorList>
            <consortium name="RefSeq"/>
        </authorList>
    </citation>
    <scope>IDENTIFICATION</scope>
    <source>
        <tissue evidence="2">Whole body</tissue>
    </source>
</reference>
<dbReference type="PANTHER" id="PTHR46060:SF2">
    <property type="entry name" value="HISTONE-LYSINE N-METHYLTRANSFERASE SETMAR"/>
    <property type="match status" value="1"/>
</dbReference>
<accession>A0ABM4ASV6</accession>
<dbReference type="InterPro" id="IPR036397">
    <property type="entry name" value="RNaseH_sf"/>
</dbReference>
<evidence type="ECO:0000313" key="1">
    <source>
        <dbReference type="Proteomes" id="UP001652626"/>
    </source>
</evidence>
<evidence type="ECO:0000313" key="2">
    <source>
        <dbReference type="RefSeq" id="XP_064074382.1"/>
    </source>
</evidence>
<proteinExistence type="predicted"/>
<protein>
    <submittedName>
        <fullName evidence="2">Histone-lysine N-methyltransferase SETMAR-like</fullName>
    </submittedName>
</protein>
<keyword evidence="1" id="KW-1185">Reference proteome</keyword>
<sequence>MADPAKSCPTRKLSQKKLLINLWWNSVGVVHFSFLKSGQTVTADIYCHQLQTMKEELAAKQPRLVNRSRPLLLYDNARPHTAQQTTIKLDELQLEYLRHPPYFSDLVPTDYHFFRNLDKFLQKKKFNSDAAVQTGFKEFINSRPHVFFNKGINELSFVIYALLAPHRRCQKCIDNKGAYLD</sequence>
<dbReference type="InterPro" id="IPR001888">
    <property type="entry name" value="Transposase_1"/>
</dbReference>
<dbReference type="PANTHER" id="PTHR46060">
    <property type="entry name" value="MARINER MOS1 TRANSPOSASE-LIKE PROTEIN"/>
    <property type="match status" value="1"/>
</dbReference>
<reference evidence="1" key="1">
    <citation type="submission" date="2025-05" db="UniProtKB">
        <authorList>
            <consortium name="RefSeq"/>
        </authorList>
    </citation>
    <scope>NUCLEOTIDE SEQUENCE [LARGE SCALE GENOMIC DNA]</scope>
</reference>
<dbReference type="Proteomes" id="UP001652626">
    <property type="component" value="Chromosome 3"/>
</dbReference>
<dbReference type="Gene3D" id="3.30.420.10">
    <property type="entry name" value="Ribonuclease H-like superfamily/Ribonuclease H"/>
    <property type="match status" value="1"/>
</dbReference>
<gene>
    <name evidence="2" type="primary">LOC135193901</name>
</gene>
<name>A0ABM4ASV6_VANTA</name>
<organism evidence="1 2">
    <name type="scientific">Vanessa tameamea</name>
    <name type="common">Kamehameha butterfly</name>
    <dbReference type="NCBI Taxonomy" id="334116"/>
    <lineage>
        <taxon>Eukaryota</taxon>
        <taxon>Metazoa</taxon>
        <taxon>Ecdysozoa</taxon>
        <taxon>Arthropoda</taxon>
        <taxon>Hexapoda</taxon>
        <taxon>Insecta</taxon>
        <taxon>Pterygota</taxon>
        <taxon>Neoptera</taxon>
        <taxon>Endopterygota</taxon>
        <taxon>Lepidoptera</taxon>
        <taxon>Glossata</taxon>
        <taxon>Ditrysia</taxon>
        <taxon>Papilionoidea</taxon>
        <taxon>Nymphalidae</taxon>
        <taxon>Nymphalinae</taxon>
        <taxon>Vanessa</taxon>
    </lineage>
</organism>
<dbReference type="RefSeq" id="XP_064074382.1">
    <property type="nucleotide sequence ID" value="XM_064218312.1"/>
</dbReference>
<dbReference type="InterPro" id="IPR052709">
    <property type="entry name" value="Transposase-MT_Hybrid"/>
</dbReference>
<dbReference type="GeneID" id="135193901"/>